<dbReference type="AlphaFoldDB" id="A0A8X6QLH6"/>
<comment type="similarity">
    <text evidence="1">Belongs to the myoviridae tail sheath protein family.</text>
</comment>
<evidence type="ECO:0000259" key="2">
    <source>
        <dbReference type="Pfam" id="PF04984"/>
    </source>
</evidence>
<comment type="caution">
    <text evidence="3">The sequence shown here is derived from an EMBL/GenBank/DDBJ whole genome shotgun (WGS) entry which is preliminary data.</text>
</comment>
<organism evidence="3 4">
    <name type="scientific">Nephila pilipes</name>
    <name type="common">Giant wood spider</name>
    <name type="synonym">Nephila maculata</name>
    <dbReference type="NCBI Taxonomy" id="299642"/>
    <lineage>
        <taxon>Eukaryota</taxon>
        <taxon>Metazoa</taxon>
        <taxon>Ecdysozoa</taxon>
        <taxon>Arthropoda</taxon>
        <taxon>Chelicerata</taxon>
        <taxon>Arachnida</taxon>
        <taxon>Araneae</taxon>
        <taxon>Araneomorphae</taxon>
        <taxon>Entelegynae</taxon>
        <taxon>Araneoidea</taxon>
        <taxon>Nephilidae</taxon>
        <taxon>Nephila</taxon>
    </lineage>
</organism>
<protein>
    <submittedName>
        <fullName evidence="3">Uncharacterized protein B3gp35</fullName>
    </submittedName>
</protein>
<name>A0A8X6QLH6_NEPPI</name>
<dbReference type="OrthoDB" id="7295287at2759"/>
<accession>A0A8X6QLH6</accession>
<evidence type="ECO:0000256" key="1">
    <source>
        <dbReference type="ARBA" id="ARBA00008005"/>
    </source>
</evidence>
<evidence type="ECO:0000313" key="4">
    <source>
        <dbReference type="Proteomes" id="UP000887013"/>
    </source>
</evidence>
<feature type="domain" description="Tail sheath protein subtilisin-like" evidence="2">
    <location>
        <begin position="2"/>
        <end position="76"/>
    </location>
</feature>
<keyword evidence="4" id="KW-1185">Reference proteome</keyword>
<evidence type="ECO:0000313" key="3">
    <source>
        <dbReference type="EMBL" id="GFU21008.1"/>
    </source>
</evidence>
<sequence length="94" mass="10589">MVADGPSTNDEEATKWRKSVGSRRVYVVDPWVKVFIDGKEETLPSSPFVAGLIAKVDSEQSFWHSLNAKKIDVLLEQSRPIDFTLAIRSSRQII</sequence>
<dbReference type="Proteomes" id="UP000887013">
    <property type="component" value="Unassembled WGS sequence"/>
</dbReference>
<reference evidence="3" key="1">
    <citation type="submission" date="2020-08" db="EMBL/GenBank/DDBJ databases">
        <title>Multicomponent nature underlies the extraordinary mechanical properties of spider dragline silk.</title>
        <authorList>
            <person name="Kono N."/>
            <person name="Nakamura H."/>
            <person name="Mori M."/>
            <person name="Yoshida Y."/>
            <person name="Ohtoshi R."/>
            <person name="Malay A.D."/>
            <person name="Moran D.A.P."/>
            <person name="Tomita M."/>
            <person name="Numata K."/>
            <person name="Arakawa K."/>
        </authorList>
    </citation>
    <scope>NUCLEOTIDE SEQUENCE</scope>
</reference>
<dbReference type="EMBL" id="BMAW01031417">
    <property type="protein sequence ID" value="GFU21008.1"/>
    <property type="molecule type" value="Genomic_DNA"/>
</dbReference>
<proteinExistence type="inferred from homology"/>
<dbReference type="InterPro" id="IPR035089">
    <property type="entry name" value="Phage_sheath_subtilisin"/>
</dbReference>
<gene>
    <name evidence="3" type="primary">B3gp35</name>
    <name evidence="3" type="ORF">NPIL_386301</name>
</gene>
<dbReference type="Pfam" id="PF04984">
    <property type="entry name" value="Phage_sheath_1"/>
    <property type="match status" value="1"/>
</dbReference>